<protein>
    <submittedName>
        <fullName evidence="1">Uncharacterized protein</fullName>
    </submittedName>
</protein>
<gene>
    <name evidence="1" type="ORF">LCGC14_0276120</name>
</gene>
<dbReference type="EMBL" id="LAZR01000155">
    <property type="protein sequence ID" value="KKN85805.1"/>
    <property type="molecule type" value="Genomic_DNA"/>
</dbReference>
<name>A0A0F9TXS3_9ZZZZ</name>
<sequence>MSSALEFSPGFQTHHFKTTNVPGTLVTVVPIASMPKPDGEDLEEWTQDFLALVAKDMGGTYELSESFRVGSYGGTNVVIHVKKVSDE</sequence>
<accession>A0A0F9TXS3</accession>
<dbReference type="AlphaFoldDB" id="A0A0F9TXS3"/>
<proteinExistence type="predicted"/>
<reference evidence="1" key="1">
    <citation type="journal article" date="2015" name="Nature">
        <title>Complex archaea that bridge the gap between prokaryotes and eukaryotes.</title>
        <authorList>
            <person name="Spang A."/>
            <person name="Saw J.H."/>
            <person name="Jorgensen S.L."/>
            <person name="Zaremba-Niedzwiedzka K."/>
            <person name="Martijn J."/>
            <person name="Lind A.E."/>
            <person name="van Eijk R."/>
            <person name="Schleper C."/>
            <person name="Guy L."/>
            <person name="Ettema T.J."/>
        </authorList>
    </citation>
    <scope>NUCLEOTIDE SEQUENCE</scope>
</reference>
<evidence type="ECO:0000313" key="1">
    <source>
        <dbReference type="EMBL" id="KKN85805.1"/>
    </source>
</evidence>
<comment type="caution">
    <text evidence="1">The sequence shown here is derived from an EMBL/GenBank/DDBJ whole genome shotgun (WGS) entry which is preliminary data.</text>
</comment>
<organism evidence="1">
    <name type="scientific">marine sediment metagenome</name>
    <dbReference type="NCBI Taxonomy" id="412755"/>
    <lineage>
        <taxon>unclassified sequences</taxon>
        <taxon>metagenomes</taxon>
        <taxon>ecological metagenomes</taxon>
    </lineage>
</organism>